<protein>
    <submittedName>
        <fullName evidence="1">A-kinase anchor protein 1</fullName>
    </submittedName>
</protein>
<sequence>MPLRFRSVVPYTLPGILALIGWWWYISRKKERLISHDSLEGPLTTVGLRTSPAEGSNGLVEKDTLSPPNDTESPT</sequence>
<dbReference type="Proteomes" id="UP000805704">
    <property type="component" value="Chromosome 6"/>
</dbReference>
<dbReference type="EMBL" id="CM024794">
    <property type="protein sequence ID" value="KAG8002332.1"/>
    <property type="molecule type" value="Genomic_DNA"/>
</dbReference>
<evidence type="ECO:0000313" key="2">
    <source>
        <dbReference type="Proteomes" id="UP000805704"/>
    </source>
</evidence>
<comment type="caution">
    <text evidence="1">The sequence shown here is derived from an EMBL/GenBank/DDBJ whole genome shotgun (WGS) entry which is preliminary data.</text>
</comment>
<keyword evidence="2" id="KW-1185">Reference proteome</keyword>
<name>A0ACB7EJF8_NIBAL</name>
<feature type="non-terminal residue" evidence="1">
    <location>
        <position position="75"/>
    </location>
</feature>
<organism evidence="1 2">
    <name type="scientific">Nibea albiflora</name>
    <name type="common">Yellow drum</name>
    <name type="synonym">Corvina albiflora</name>
    <dbReference type="NCBI Taxonomy" id="240163"/>
    <lineage>
        <taxon>Eukaryota</taxon>
        <taxon>Metazoa</taxon>
        <taxon>Chordata</taxon>
        <taxon>Craniata</taxon>
        <taxon>Vertebrata</taxon>
        <taxon>Euteleostomi</taxon>
        <taxon>Actinopterygii</taxon>
        <taxon>Neopterygii</taxon>
        <taxon>Teleostei</taxon>
        <taxon>Neoteleostei</taxon>
        <taxon>Acanthomorphata</taxon>
        <taxon>Eupercaria</taxon>
        <taxon>Sciaenidae</taxon>
        <taxon>Nibea</taxon>
    </lineage>
</organism>
<evidence type="ECO:0000313" key="1">
    <source>
        <dbReference type="EMBL" id="KAG8002332.1"/>
    </source>
</evidence>
<accession>A0ACB7EJF8</accession>
<gene>
    <name evidence="1" type="primary">AKAP1</name>
    <name evidence="1" type="ORF">GBF38_012792</name>
</gene>
<proteinExistence type="predicted"/>
<reference evidence="1" key="1">
    <citation type="submission" date="2020-04" db="EMBL/GenBank/DDBJ databases">
        <title>A chromosome-scale assembly and high-density genetic map of the yellow drum (Nibea albiflora) genome.</title>
        <authorList>
            <person name="Xu D."/>
            <person name="Zhang W."/>
            <person name="Chen R."/>
            <person name="Tan P."/>
            <person name="Wang L."/>
            <person name="Song H."/>
            <person name="Tian L."/>
            <person name="Zhu Q."/>
            <person name="Wang B."/>
        </authorList>
    </citation>
    <scope>NUCLEOTIDE SEQUENCE</scope>
    <source>
        <strain evidence="1">ZJHYS-2018</strain>
    </source>
</reference>